<dbReference type="PROSITE" id="PS00379">
    <property type="entry name" value="CDP_ALCOHOL_P_TRANSF"/>
    <property type="match status" value="1"/>
</dbReference>
<comment type="similarity">
    <text evidence="2">Belongs to the CDP-alcohol phosphatidyltransferase class-I family.</text>
</comment>
<evidence type="ECO:0008006" key="6">
    <source>
        <dbReference type="Google" id="ProtNLM"/>
    </source>
</evidence>
<sequence length="298" mass="33256">MQKSAEQTFVVELLTTLRNGRFSLRAWGLFFQHSWLMSCQTAREHPSLRRSWLRVTCLIGVMTLVILLINTLWLGIVDTIHLWLPFLFCVAWQQCDLFWHLGLNRSVYNGQLLPHVGIANTLTWLRGLGASYLLARLAGGLTISPTLALVIFSCGIVTDVLDGYTARHLRTQSKLGQIADAEADFCLYLALTLILLCSGTLPLWVGALMLLRFLLPLLAALLSYLALARPVRFGSTWWGKAAGFMQCLYFLFLLMPVSLIIHIHFLAIPLLCSTLCLLIAAPIAQFIVNIQSQTSPAS</sequence>
<dbReference type="Gene3D" id="1.20.120.1760">
    <property type="match status" value="1"/>
</dbReference>
<proteinExistence type="inferred from homology"/>
<evidence type="ECO:0000313" key="4">
    <source>
        <dbReference type="EMBL" id="GHO86229.1"/>
    </source>
</evidence>
<dbReference type="InterPro" id="IPR048254">
    <property type="entry name" value="CDP_ALCOHOL_P_TRANSF_CS"/>
</dbReference>
<feature type="transmembrane region" description="Helical" evidence="3">
    <location>
        <begin position="241"/>
        <end position="261"/>
    </location>
</feature>
<comment type="caution">
    <text evidence="4">The sequence shown here is derived from an EMBL/GenBank/DDBJ whole genome shotgun (WGS) entry which is preliminary data.</text>
</comment>
<evidence type="ECO:0000256" key="1">
    <source>
        <dbReference type="ARBA" id="ARBA00022679"/>
    </source>
</evidence>
<keyword evidence="3" id="KW-0472">Membrane</keyword>
<dbReference type="InterPro" id="IPR043130">
    <property type="entry name" value="CDP-OH_PTrfase_TM_dom"/>
</dbReference>
<keyword evidence="1 2" id="KW-0808">Transferase</keyword>
<feature type="transmembrane region" description="Helical" evidence="3">
    <location>
        <begin position="267"/>
        <end position="288"/>
    </location>
</feature>
<gene>
    <name evidence="4" type="ORF">KSZ_42350</name>
</gene>
<feature type="transmembrane region" description="Helical" evidence="3">
    <location>
        <begin position="210"/>
        <end position="229"/>
    </location>
</feature>
<dbReference type="InterPro" id="IPR000462">
    <property type="entry name" value="CDP-OH_P_trans"/>
</dbReference>
<evidence type="ECO:0000256" key="3">
    <source>
        <dbReference type="SAM" id="Phobius"/>
    </source>
</evidence>
<protein>
    <recommendedName>
        <fullName evidence="6">CDP-alcohol phosphatidyltransferase</fullName>
    </recommendedName>
</protein>
<feature type="transmembrane region" description="Helical" evidence="3">
    <location>
        <begin position="141"/>
        <end position="164"/>
    </location>
</feature>
<dbReference type="RefSeq" id="WP_201363880.1">
    <property type="nucleotide sequence ID" value="NZ_BNJJ01000011.1"/>
</dbReference>
<keyword evidence="3" id="KW-1133">Transmembrane helix</keyword>
<reference evidence="4 5" key="1">
    <citation type="journal article" date="2021" name="Int. J. Syst. Evol. Microbiol.">
        <title>Reticulibacter mediterranei gen. nov., sp. nov., within the new family Reticulibacteraceae fam. nov., and Ktedonospora formicarum gen. nov., sp. nov., Ktedonobacter robiniae sp. nov., Dictyobacter formicarum sp. nov. and Dictyobacter arantiisoli sp. nov., belonging to the class Ktedonobacteria.</title>
        <authorList>
            <person name="Yabe S."/>
            <person name="Zheng Y."/>
            <person name="Wang C.M."/>
            <person name="Sakai Y."/>
            <person name="Abe K."/>
            <person name="Yokota A."/>
            <person name="Donadio S."/>
            <person name="Cavaletti L."/>
            <person name="Monciardini P."/>
        </authorList>
    </citation>
    <scope>NUCLEOTIDE SEQUENCE [LARGE SCALE GENOMIC DNA]</scope>
    <source>
        <strain evidence="4 5">SOSP1-9</strain>
    </source>
</reference>
<feature type="transmembrane region" description="Helical" evidence="3">
    <location>
        <begin position="52"/>
        <end position="76"/>
    </location>
</feature>
<name>A0ABQ3VKM5_9CHLR</name>
<evidence type="ECO:0000256" key="2">
    <source>
        <dbReference type="RuleBase" id="RU003750"/>
    </source>
</evidence>
<keyword evidence="5" id="KW-1185">Reference proteome</keyword>
<accession>A0ABQ3VKM5</accession>
<dbReference type="EMBL" id="BNJJ01000011">
    <property type="protein sequence ID" value="GHO86229.1"/>
    <property type="molecule type" value="Genomic_DNA"/>
</dbReference>
<keyword evidence="3" id="KW-0812">Transmembrane</keyword>
<evidence type="ECO:0000313" key="5">
    <source>
        <dbReference type="Proteomes" id="UP000635565"/>
    </source>
</evidence>
<dbReference type="Pfam" id="PF01066">
    <property type="entry name" value="CDP-OH_P_transf"/>
    <property type="match status" value="1"/>
</dbReference>
<dbReference type="Proteomes" id="UP000635565">
    <property type="component" value="Unassembled WGS sequence"/>
</dbReference>
<organism evidence="4 5">
    <name type="scientific">Dictyobacter formicarum</name>
    <dbReference type="NCBI Taxonomy" id="2778368"/>
    <lineage>
        <taxon>Bacteria</taxon>
        <taxon>Bacillati</taxon>
        <taxon>Chloroflexota</taxon>
        <taxon>Ktedonobacteria</taxon>
        <taxon>Ktedonobacterales</taxon>
        <taxon>Dictyobacteraceae</taxon>
        <taxon>Dictyobacter</taxon>
    </lineage>
</organism>
<feature type="transmembrane region" description="Helical" evidence="3">
    <location>
        <begin position="185"/>
        <end position="204"/>
    </location>
</feature>